<proteinExistence type="predicted"/>
<dbReference type="AlphaFoldDB" id="A0A9D5CI80"/>
<dbReference type="Proteomes" id="UP001085076">
    <property type="component" value="Miscellaneous, Linkage group lg05"/>
</dbReference>
<accession>A0A9D5CI80</accession>
<keyword evidence="2" id="KW-1185">Reference proteome</keyword>
<evidence type="ECO:0000313" key="1">
    <source>
        <dbReference type="EMBL" id="KAJ0973013.1"/>
    </source>
</evidence>
<reference evidence="1" key="2">
    <citation type="journal article" date="2022" name="Hortic Res">
        <title>The genome of Dioscorea zingiberensis sheds light on the biosynthesis, origin and evolution of the medicinally important diosgenin saponins.</title>
        <authorList>
            <person name="Li Y."/>
            <person name="Tan C."/>
            <person name="Li Z."/>
            <person name="Guo J."/>
            <person name="Li S."/>
            <person name="Chen X."/>
            <person name="Wang C."/>
            <person name="Dai X."/>
            <person name="Yang H."/>
            <person name="Song W."/>
            <person name="Hou L."/>
            <person name="Xu J."/>
            <person name="Tong Z."/>
            <person name="Xu A."/>
            <person name="Yuan X."/>
            <person name="Wang W."/>
            <person name="Yang Q."/>
            <person name="Chen L."/>
            <person name="Sun Z."/>
            <person name="Wang K."/>
            <person name="Pan B."/>
            <person name="Chen J."/>
            <person name="Bao Y."/>
            <person name="Liu F."/>
            <person name="Qi X."/>
            <person name="Gang D.R."/>
            <person name="Wen J."/>
            <person name="Li J."/>
        </authorList>
    </citation>
    <scope>NUCLEOTIDE SEQUENCE</scope>
    <source>
        <strain evidence="1">Dzin_1.0</strain>
    </source>
</reference>
<comment type="caution">
    <text evidence="1">The sequence shown here is derived from an EMBL/GenBank/DDBJ whole genome shotgun (WGS) entry which is preliminary data.</text>
</comment>
<reference evidence="1" key="1">
    <citation type="submission" date="2021-03" db="EMBL/GenBank/DDBJ databases">
        <authorList>
            <person name="Li Z."/>
            <person name="Yang C."/>
        </authorList>
    </citation>
    <scope>NUCLEOTIDE SEQUENCE</scope>
    <source>
        <strain evidence="1">Dzin_1.0</strain>
        <tissue evidence="1">Leaf</tissue>
    </source>
</reference>
<name>A0A9D5CI80_9LILI</name>
<dbReference type="EMBL" id="JAGGNH010000005">
    <property type="protein sequence ID" value="KAJ0973013.1"/>
    <property type="molecule type" value="Genomic_DNA"/>
</dbReference>
<organism evidence="1 2">
    <name type="scientific">Dioscorea zingiberensis</name>
    <dbReference type="NCBI Taxonomy" id="325984"/>
    <lineage>
        <taxon>Eukaryota</taxon>
        <taxon>Viridiplantae</taxon>
        <taxon>Streptophyta</taxon>
        <taxon>Embryophyta</taxon>
        <taxon>Tracheophyta</taxon>
        <taxon>Spermatophyta</taxon>
        <taxon>Magnoliopsida</taxon>
        <taxon>Liliopsida</taxon>
        <taxon>Dioscoreales</taxon>
        <taxon>Dioscoreaceae</taxon>
        <taxon>Dioscorea</taxon>
    </lineage>
</organism>
<protein>
    <submittedName>
        <fullName evidence="1">Uncharacterized protein</fullName>
    </submittedName>
</protein>
<gene>
    <name evidence="1" type="ORF">J5N97_020972</name>
</gene>
<evidence type="ECO:0000313" key="2">
    <source>
        <dbReference type="Proteomes" id="UP001085076"/>
    </source>
</evidence>
<sequence length="147" mass="14599">MAGILPDLAVSKAGVVVRGSPEEAGGGVGLERAGTGRTGLSSRAWPAGSTGVVTEVSRSHRRGLAGKEKGLARVAVRGLRVDDTRAGARLCAVLACDLRAVLVRGWAWSWRAAARGAAAGPRSGCAAAVAGWCSPGRGDRGEGGGGG</sequence>